<dbReference type="Pfam" id="PF00501">
    <property type="entry name" value="AMP-binding"/>
    <property type="match status" value="1"/>
</dbReference>
<name>A0A5Q3Q7C1_9PSEU</name>
<dbReference type="NCBIfam" id="NF005801">
    <property type="entry name" value="PRK07656.1"/>
    <property type="match status" value="1"/>
</dbReference>
<dbReference type="Pfam" id="PF13193">
    <property type="entry name" value="AMP-binding_C"/>
    <property type="match status" value="1"/>
</dbReference>
<dbReference type="Proteomes" id="UP000371041">
    <property type="component" value="Chromosome"/>
</dbReference>
<protein>
    <submittedName>
        <fullName evidence="3">AMP-binding protein</fullName>
    </submittedName>
</protein>
<sequence length="529" mass="56193">MSLPPTIPRALDLAAERFADREALVDHSGPSEVRLTFAQLRHEARRLARALLARGLGAGDRVAVNAPNSHHWVLAALGILYAGATLVPVNTRYTGFETADVLRRSGARALVVAGPFLGVDRLAALREALSDGTLPPEIHTVVQIPAGTDSVVPDSAALQWHELDGAGASVGWDAVDAAAGSVHADDTSDILYTSGTTGLSKGAVSTHASALGVADAWAACGEVSERDRYLVVNPFFHSFGYKAGILVCLLRGATIVPMPVFDVANALDLVQRERITVLPGAPTLYQSILDAPDRRAHDLTSLRLAVTGAATVPVVLVERMQQELNFSTVLTAYGLTEAVVATMCRPGDDPATVATTCGRAAAGFDLRIVDRDGTSLRAGEVGEIQLRGPHSMRGYLDDAEATAEAFGQDGWLRTGDLGSVDDRGYLTITDRLKDMYICGGFNVYPAEVEQTLARLDGVADSAVVGVPDDRLGEVGKAYVVADAAHAVSAEDVVVYCKQRLANYKVPRSVEFRDTLPRNPSGKVLKRDLR</sequence>
<feature type="domain" description="AMP-binding enzyme C-terminal" evidence="2">
    <location>
        <begin position="447"/>
        <end position="522"/>
    </location>
</feature>
<dbReference type="InterPro" id="IPR050237">
    <property type="entry name" value="ATP-dep_AMP-bd_enzyme"/>
</dbReference>
<reference evidence="4" key="1">
    <citation type="submission" date="2019-11" db="EMBL/GenBank/DDBJ databases">
        <title>The complete genome sequence of Saccharopolyspora sp. E2A.</title>
        <authorList>
            <person name="Zhang G."/>
        </authorList>
    </citation>
    <scope>NUCLEOTIDE SEQUENCE [LARGE SCALE GENOMIC DNA]</scope>
    <source>
        <strain evidence="4">E2A</strain>
    </source>
</reference>
<dbReference type="GO" id="GO:0016878">
    <property type="term" value="F:acid-thiol ligase activity"/>
    <property type="evidence" value="ECO:0007669"/>
    <property type="project" value="UniProtKB-ARBA"/>
</dbReference>
<dbReference type="InterPro" id="IPR045851">
    <property type="entry name" value="AMP-bd_C_sf"/>
</dbReference>
<dbReference type="PANTHER" id="PTHR43767">
    <property type="entry name" value="LONG-CHAIN-FATTY-ACID--COA LIGASE"/>
    <property type="match status" value="1"/>
</dbReference>
<dbReference type="PROSITE" id="PS00455">
    <property type="entry name" value="AMP_BINDING"/>
    <property type="match status" value="1"/>
</dbReference>
<dbReference type="PANTHER" id="PTHR43767:SF1">
    <property type="entry name" value="NONRIBOSOMAL PEPTIDE SYNTHASE PES1 (EUROFUNG)-RELATED"/>
    <property type="match status" value="1"/>
</dbReference>
<evidence type="ECO:0000259" key="1">
    <source>
        <dbReference type="Pfam" id="PF00501"/>
    </source>
</evidence>
<organism evidence="3 4">
    <name type="scientific">Allosaccharopolyspora coralli</name>
    <dbReference type="NCBI Taxonomy" id="2665642"/>
    <lineage>
        <taxon>Bacteria</taxon>
        <taxon>Bacillati</taxon>
        <taxon>Actinomycetota</taxon>
        <taxon>Actinomycetes</taxon>
        <taxon>Pseudonocardiales</taxon>
        <taxon>Pseudonocardiaceae</taxon>
        <taxon>Allosaccharopolyspora</taxon>
    </lineage>
</organism>
<dbReference type="EMBL" id="CP045929">
    <property type="protein sequence ID" value="QGK70372.1"/>
    <property type="molecule type" value="Genomic_DNA"/>
</dbReference>
<dbReference type="RefSeq" id="WP_154076956.1">
    <property type="nucleotide sequence ID" value="NZ_CP045929.1"/>
</dbReference>
<gene>
    <name evidence="3" type="ORF">GIY23_13320</name>
</gene>
<dbReference type="Gene3D" id="3.30.300.30">
    <property type="match status" value="1"/>
</dbReference>
<dbReference type="Gene3D" id="3.40.50.12780">
    <property type="entry name" value="N-terminal domain of ligase-like"/>
    <property type="match status" value="1"/>
</dbReference>
<feature type="domain" description="AMP-dependent synthetase/ligase" evidence="1">
    <location>
        <begin position="14"/>
        <end position="396"/>
    </location>
</feature>
<evidence type="ECO:0000313" key="3">
    <source>
        <dbReference type="EMBL" id="QGK70372.1"/>
    </source>
</evidence>
<dbReference type="InterPro" id="IPR020845">
    <property type="entry name" value="AMP-binding_CS"/>
</dbReference>
<dbReference type="KEGG" id="sace:GIY23_13320"/>
<dbReference type="SUPFAM" id="SSF56801">
    <property type="entry name" value="Acetyl-CoA synthetase-like"/>
    <property type="match status" value="1"/>
</dbReference>
<dbReference type="AlphaFoldDB" id="A0A5Q3Q7C1"/>
<keyword evidence="4" id="KW-1185">Reference proteome</keyword>
<accession>A0A5Q3Q7C1</accession>
<dbReference type="InterPro" id="IPR000873">
    <property type="entry name" value="AMP-dep_synth/lig_dom"/>
</dbReference>
<dbReference type="InterPro" id="IPR025110">
    <property type="entry name" value="AMP-bd_C"/>
</dbReference>
<dbReference type="InterPro" id="IPR042099">
    <property type="entry name" value="ANL_N_sf"/>
</dbReference>
<proteinExistence type="predicted"/>
<evidence type="ECO:0000259" key="2">
    <source>
        <dbReference type="Pfam" id="PF13193"/>
    </source>
</evidence>
<evidence type="ECO:0000313" key="4">
    <source>
        <dbReference type="Proteomes" id="UP000371041"/>
    </source>
</evidence>